<dbReference type="KEGG" id="cam:101496033"/>
<evidence type="ECO:0000313" key="3">
    <source>
        <dbReference type="RefSeq" id="XP_004488452.1"/>
    </source>
</evidence>
<feature type="region of interest" description="Disordered" evidence="1">
    <location>
        <begin position="259"/>
        <end position="288"/>
    </location>
</feature>
<dbReference type="PaxDb" id="3827-XP_004488452.1"/>
<organism evidence="2 3">
    <name type="scientific">Cicer arietinum</name>
    <name type="common">Chickpea</name>
    <name type="synonym">Garbanzo</name>
    <dbReference type="NCBI Taxonomy" id="3827"/>
    <lineage>
        <taxon>Eukaryota</taxon>
        <taxon>Viridiplantae</taxon>
        <taxon>Streptophyta</taxon>
        <taxon>Embryophyta</taxon>
        <taxon>Tracheophyta</taxon>
        <taxon>Spermatophyta</taxon>
        <taxon>Magnoliopsida</taxon>
        <taxon>eudicotyledons</taxon>
        <taxon>Gunneridae</taxon>
        <taxon>Pentapetalae</taxon>
        <taxon>rosids</taxon>
        <taxon>fabids</taxon>
        <taxon>Fabales</taxon>
        <taxon>Fabaceae</taxon>
        <taxon>Papilionoideae</taxon>
        <taxon>50 kb inversion clade</taxon>
        <taxon>NPAAA clade</taxon>
        <taxon>Hologalegina</taxon>
        <taxon>IRL clade</taxon>
        <taxon>Cicereae</taxon>
        <taxon>Cicer</taxon>
    </lineage>
</organism>
<protein>
    <submittedName>
        <fullName evidence="3">Uncharacterized protein LOC101496033</fullName>
    </submittedName>
</protein>
<dbReference type="STRING" id="3827.A0A1S2XF90"/>
<dbReference type="PANTHER" id="PTHR34484">
    <property type="entry name" value="OS02G0832600 PROTEIN"/>
    <property type="match status" value="1"/>
</dbReference>
<evidence type="ECO:0000256" key="1">
    <source>
        <dbReference type="SAM" id="MobiDB-lite"/>
    </source>
</evidence>
<dbReference type="RefSeq" id="XP_004488452.1">
    <property type="nucleotide sequence ID" value="XM_004488395.3"/>
</dbReference>
<feature type="compositionally biased region" description="Basic and acidic residues" evidence="1">
    <location>
        <begin position="57"/>
        <end position="67"/>
    </location>
</feature>
<dbReference type="Proteomes" id="UP000087171">
    <property type="component" value="Chromosome Ca1"/>
</dbReference>
<reference evidence="3" key="2">
    <citation type="submission" date="2025-08" db="UniProtKB">
        <authorList>
            <consortium name="RefSeq"/>
        </authorList>
    </citation>
    <scope>IDENTIFICATION</scope>
    <source>
        <tissue evidence="3">Etiolated seedlings</tissue>
    </source>
</reference>
<dbReference type="GeneID" id="101496033"/>
<dbReference type="eggNOG" id="ENOG502QS7T">
    <property type="taxonomic scope" value="Eukaryota"/>
</dbReference>
<sequence length="288" mass="32366">MIGQFQILQTHQNDTAWSYCTTPYMPQNPALYSRRPPFNHPSHPASYPGRVIWNGDKQPDRRNDSSESSRFTGKVRRFHHPKRKFAGGGRHSAPFAPRNTTSFIIRAKKSGGIASLLSPCAVTPAILTTPTLSPSTEVVVEMAKEKWGVDGYGSMKGLIRLRSSEKENSDETGENNIGEHLDVEKRLNHDLGRFEMIYPSSGVENSLENRVDEQGLQIAHLEEQNLTIKERIFLMERELSDLRTRVTCLETVGDRQSENFNGGEVCSEKSVHNGDYHDGESDDYGDCV</sequence>
<feature type="compositionally biased region" description="Basic residues" evidence="1">
    <location>
        <begin position="73"/>
        <end position="85"/>
    </location>
</feature>
<proteinExistence type="predicted"/>
<feature type="region of interest" description="Disordered" evidence="1">
    <location>
        <begin position="31"/>
        <end position="93"/>
    </location>
</feature>
<gene>
    <name evidence="3" type="primary">LOC101496033</name>
</gene>
<accession>A0A1S2XF90</accession>
<dbReference type="PANTHER" id="PTHR34484:SF2">
    <property type="entry name" value="OS02G0832600 PROTEIN"/>
    <property type="match status" value="1"/>
</dbReference>
<feature type="compositionally biased region" description="Basic and acidic residues" evidence="1">
    <location>
        <begin position="266"/>
        <end position="279"/>
    </location>
</feature>
<keyword evidence="2" id="KW-1185">Reference proteome</keyword>
<evidence type="ECO:0000313" key="2">
    <source>
        <dbReference type="Proteomes" id="UP000087171"/>
    </source>
</evidence>
<reference evidence="2" key="1">
    <citation type="journal article" date="2013" name="Nat. Biotechnol.">
        <title>Draft genome sequence of chickpea (Cicer arietinum) provides a resource for trait improvement.</title>
        <authorList>
            <person name="Varshney R.K."/>
            <person name="Song C."/>
            <person name="Saxena R.K."/>
            <person name="Azam S."/>
            <person name="Yu S."/>
            <person name="Sharpe A.G."/>
            <person name="Cannon S."/>
            <person name="Baek J."/>
            <person name="Rosen B.D."/>
            <person name="Tar'an B."/>
            <person name="Millan T."/>
            <person name="Zhang X."/>
            <person name="Ramsay L.D."/>
            <person name="Iwata A."/>
            <person name="Wang Y."/>
            <person name="Nelson W."/>
            <person name="Farmer A.D."/>
            <person name="Gaur P.M."/>
            <person name="Soderlund C."/>
            <person name="Penmetsa R.V."/>
            <person name="Xu C."/>
            <person name="Bharti A.K."/>
            <person name="He W."/>
            <person name="Winter P."/>
            <person name="Zhao S."/>
            <person name="Hane J.K."/>
            <person name="Carrasquilla-Garcia N."/>
            <person name="Condie J.A."/>
            <person name="Upadhyaya H.D."/>
            <person name="Luo M.C."/>
            <person name="Thudi M."/>
            <person name="Gowda C.L."/>
            <person name="Singh N.P."/>
            <person name="Lichtenzveig J."/>
            <person name="Gali K.K."/>
            <person name="Rubio J."/>
            <person name="Nadarajan N."/>
            <person name="Dolezel J."/>
            <person name="Bansal K.C."/>
            <person name="Xu X."/>
            <person name="Edwards D."/>
            <person name="Zhang G."/>
            <person name="Kahl G."/>
            <person name="Gil J."/>
            <person name="Singh K.B."/>
            <person name="Datta S.K."/>
            <person name="Jackson S.A."/>
            <person name="Wang J."/>
            <person name="Cook D.R."/>
        </authorList>
    </citation>
    <scope>NUCLEOTIDE SEQUENCE [LARGE SCALE GENOMIC DNA]</scope>
    <source>
        <strain evidence="2">cv. CDC Frontier</strain>
    </source>
</reference>
<dbReference type="AlphaFoldDB" id="A0A1S2XF90"/>
<name>A0A1S2XF90_CICAR</name>
<dbReference type="OrthoDB" id="1935617at2759"/>